<keyword evidence="4" id="KW-1185">Reference proteome</keyword>
<evidence type="ECO:0000313" key="3">
    <source>
        <dbReference type="EMBL" id="CAA2933501.1"/>
    </source>
</evidence>
<dbReference type="PANTHER" id="PTHR47926">
    <property type="entry name" value="PENTATRICOPEPTIDE REPEAT-CONTAINING PROTEIN"/>
    <property type="match status" value="1"/>
</dbReference>
<dbReference type="PROSITE" id="PS51375">
    <property type="entry name" value="PPR"/>
    <property type="match status" value="1"/>
</dbReference>
<organism evidence="3 4">
    <name type="scientific">Olea europaea subsp. europaea</name>
    <dbReference type="NCBI Taxonomy" id="158383"/>
    <lineage>
        <taxon>Eukaryota</taxon>
        <taxon>Viridiplantae</taxon>
        <taxon>Streptophyta</taxon>
        <taxon>Embryophyta</taxon>
        <taxon>Tracheophyta</taxon>
        <taxon>Spermatophyta</taxon>
        <taxon>Magnoliopsida</taxon>
        <taxon>eudicotyledons</taxon>
        <taxon>Gunneridae</taxon>
        <taxon>Pentapetalae</taxon>
        <taxon>asterids</taxon>
        <taxon>lamiids</taxon>
        <taxon>Lamiales</taxon>
        <taxon>Oleaceae</taxon>
        <taxon>Oleeae</taxon>
        <taxon>Olea</taxon>
    </lineage>
</organism>
<dbReference type="GO" id="GO:0009451">
    <property type="term" value="P:RNA modification"/>
    <property type="evidence" value="ECO:0007669"/>
    <property type="project" value="InterPro"/>
</dbReference>
<evidence type="ECO:0008006" key="5">
    <source>
        <dbReference type="Google" id="ProtNLM"/>
    </source>
</evidence>
<dbReference type="InterPro" id="IPR046960">
    <property type="entry name" value="PPR_At4g14850-like_plant"/>
</dbReference>
<dbReference type="GO" id="GO:0003723">
    <property type="term" value="F:RNA binding"/>
    <property type="evidence" value="ECO:0007669"/>
    <property type="project" value="InterPro"/>
</dbReference>
<proteinExistence type="predicted"/>
<gene>
    <name evidence="3" type="ORF">OLEA9_A046369</name>
</gene>
<dbReference type="PANTHER" id="PTHR47926:SF347">
    <property type="entry name" value="PENTATRICOPEPTIDE REPEAT-CONTAINING PROTEIN"/>
    <property type="match status" value="1"/>
</dbReference>
<dbReference type="InterPro" id="IPR011990">
    <property type="entry name" value="TPR-like_helical_dom_sf"/>
</dbReference>
<keyword evidence="1" id="KW-0677">Repeat</keyword>
<dbReference type="EMBL" id="CACTIH010000004">
    <property type="protein sequence ID" value="CAA2933501.1"/>
    <property type="molecule type" value="Genomic_DNA"/>
</dbReference>
<dbReference type="Gramene" id="OE9A046369T1">
    <property type="protein sequence ID" value="OE9A046369C1"/>
    <property type="gene ID" value="OE9A046369"/>
</dbReference>
<name>A0A8S0P6B8_OLEEU</name>
<evidence type="ECO:0000256" key="2">
    <source>
        <dbReference type="PROSITE-ProRule" id="PRU00708"/>
    </source>
</evidence>
<dbReference type="Gene3D" id="1.25.40.10">
    <property type="entry name" value="Tetratricopeptide repeat domain"/>
    <property type="match status" value="1"/>
</dbReference>
<feature type="repeat" description="PPR" evidence="2">
    <location>
        <begin position="5"/>
        <end position="39"/>
    </location>
</feature>
<comment type="caution">
    <text evidence="3">The sequence shown here is derived from an EMBL/GenBank/DDBJ whole genome shotgun (WGS) entry which is preliminary data.</text>
</comment>
<evidence type="ECO:0000256" key="1">
    <source>
        <dbReference type="ARBA" id="ARBA00022737"/>
    </source>
</evidence>
<accession>A0A8S0P6B8</accession>
<dbReference type="Proteomes" id="UP000594638">
    <property type="component" value="Unassembled WGS sequence"/>
</dbReference>
<sequence>MKGKGMVSWNTMISGYFRNDSAKEAVMVFREMVDGEVEADRASVLLILLACGYLKNLEVGAIKLCQMMQIEGVRPNEVTLASLLAACTNLPDLRLGRCLRSSAIRHKLLSMLKLH</sequence>
<dbReference type="Pfam" id="PF13041">
    <property type="entry name" value="PPR_2"/>
    <property type="match status" value="1"/>
</dbReference>
<dbReference type="NCBIfam" id="TIGR00756">
    <property type="entry name" value="PPR"/>
    <property type="match status" value="1"/>
</dbReference>
<dbReference type="OrthoDB" id="185373at2759"/>
<dbReference type="InterPro" id="IPR002885">
    <property type="entry name" value="PPR_rpt"/>
</dbReference>
<evidence type="ECO:0000313" key="4">
    <source>
        <dbReference type="Proteomes" id="UP000594638"/>
    </source>
</evidence>
<protein>
    <recommendedName>
        <fullName evidence="5">Pentatricopeptide repeat-containing protein</fullName>
    </recommendedName>
</protein>
<reference evidence="3 4" key="1">
    <citation type="submission" date="2019-12" db="EMBL/GenBank/DDBJ databases">
        <authorList>
            <person name="Alioto T."/>
            <person name="Alioto T."/>
            <person name="Gomez Garrido J."/>
        </authorList>
    </citation>
    <scope>NUCLEOTIDE SEQUENCE [LARGE SCALE GENOMIC DNA]</scope>
</reference>
<dbReference type="AlphaFoldDB" id="A0A8S0P6B8"/>